<evidence type="ECO:0000256" key="2">
    <source>
        <dbReference type="SAM" id="Phobius"/>
    </source>
</evidence>
<reference evidence="4" key="2">
    <citation type="submission" date="2025-08" db="UniProtKB">
        <authorList>
            <consortium name="Ensembl"/>
        </authorList>
    </citation>
    <scope>IDENTIFICATION</scope>
</reference>
<dbReference type="Pfam" id="PF00059">
    <property type="entry name" value="Lectin_C"/>
    <property type="match status" value="1"/>
</dbReference>
<feature type="transmembrane region" description="Helical" evidence="2">
    <location>
        <begin position="40"/>
        <end position="63"/>
    </location>
</feature>
<proteinExistence type="predicted"/>
<dbReference type="GO" id="GO:0030246">
    <property type="term" value="F:carbohydrate binding"/>
    <property type="evidence" value="ECO:0007669"/>
    <property type="project" value="UniProtKB-KW"/>
</dbReference>
<dbReference type="SUPFAM" id="SSF56436">
    <property type="entry name" value="C-type lectin-like"/>
    <property type="match status" value="1"/>
</dbReference>
<dbReference type="InterPro" id="IPR001304">
    <property type="entry name" value="C-type_lectin-like"/>
</dbReference>
<dbReference type="InterPro" id="IPR050111">
    <property type="entry name" value="C-type_lectin/snaclec_domain"/>
</dbReference>
<keyword evidence="2" id="KW-0812">Transmembrane</keyword>
<evidence type="ECO:0000259" key="3">
    <source>
        <dbReference type="PROSITE" id="PS50041"/>
    </source>
</evidence>
<dbReference type="CDD" id="cd03590">
    <property type="entry name" value="CLECT_DC-SIGN_like"/>
    <property type="match status" value="1"/>
</dbReference>
<accession>A0AAY4DNT0</accession>
<dbReference type="Gene3D" id="3.10.100.10">
    <property type="entry name" value="Mannose-Binding Protein A, subunit A"/>
    <property type="match status" value="1"/>
</dbReference>
<evidence type="ECO:0000313" key="5">
    <source>
        <dbReference type="Proteomes" id="UP000694580"/>
    </source>
</evidence>
<dbReference type="InterPro" id="IPR016187">
    <property type="entry name" value="CTDL_fold"/>
</dbReference>
<feature type="domain" description="C-type lectin" evidence="3">
    <location>
        <begin position="89"/>
        <end position="192"/>
    </location>
</feature>
<reference evidence="4 5" key="1">
    <citation type="submission" date="2020-06" db="EMBL/GenBank/DDBJ databases">
        <authorList>
            <consortium name="Wellcome Sanger Institute Data Sharing"/>
        </authorList>
    </citation>
    <scope>NUCLEOTIDE SEQUENCE [LARGE SCALE GENOMIC DNA]</scope>
</reference>
<dbReference type="Proteomes" id="UP000694580">
    <property type="component" value="Chromosome 1"/>
</dbReference>
<reference evidence="4" key="3">
    <citation type="submission" date="2025-09" db="UniProtKB">
        <authorList>
            <consortium name="Ensembl"/>
        </authorList>
    </citation>
    <scope>IDENTIFICATION</scope>
</reference>
<evidence type="ECO:0000256" key="1">
    <source>
        <dbReference type="ARBA" id="ARBA00022734"/>
    </source>
</evidence>
<dbReference type="InterPro" id="IPR016186">
    <property type="entry name" value="C-type_lectin-like/link_sf"/>
</dbReference>
<dbReference type="Ensembl" id="ENSDCDT00010057403.1">
    <property type="protein sequence ID" value="ENSDCDP00010047187.1"/>
    <property type="gene ID" value="ENSDCDG00010028611.1"/>
</dbReference>
<dbReference type="PANTHER" id="PTHR22803">
    <property type="entry name" value="MANNOSE, PHOSPHOLIPASE, LECTIN RECEPTOR RELATED"/>
    <property type="match status" value="1"/>
</dbReference>
<keyword evidence="1" id="KW-0430">Lectin</keyword>
<dbReference type="GeneTree" id="ENSGT01020000230338"/>
<keyword evidence="2" id="KW-1133">Transmembrane helix</keyword>
<dbReference type="SMART" id="SM00034">
    <property type="entry name" value="CLECT"/>
    <property type="match status" value="1"/>
</dbReference>
<keyword evidence="5" id="KW-1185">Reference proteome</keyword>
<dbReference type="PROSITE" id="PS50041">
    <property type="entry name" value="C_TYPE_LECTIN_2"/>
    <property type="match status" value="1"/>
</dbReference>
<organism evidence="4 5">
    <name type="scientific">Denticeps clupeoides</name>
    <name type="common">denticle herring</name>
    <dbReference type="NCBI Taxonomy" id="299321"/>
    <lineage>
        <taxon>Eukaryota</taxon>
        <taxon>Metazoa</taxon>
        <taxon>Chordata</taxon>
        <taxon>Craniata</taxon>
        <taxon>Vertebrata</taxon>
        <taxon>Euteleostomi</taxon>
        <taxon>Actinopterygii</taxon>
        <taxon>Neopterygii</taxon>
        <taxon>Teleostei</taxon>
        <taxon>Clupei</taxon>
        <taxon>Clupeiformes</taxon>
        <taxon>Denticipitoidei</taxon>
        <taxon>Denticipitidae</taxon>
        <taxon>Denticeps</taxon>
    </lineage>
</organism>
<evidence type="ECO:0000313" key="4">
    <source>
        <dbReference type="Ensembl" id="ENSDCDP00010047187.1"/>
    </source>
</evidence>
<protein>
    <recommendedName>
        <fullName evidence="3">C-type lectin domain-containing protein</fullName>
    </recommendedName>
</protein>
<keyword evidence="2" id="KW-0472">Membrane</keyword>
<name>A0AAY4DNT0_9TELE</name>
<dbReference type="AlphaFoldDB" id="A0AAY4DNT0"/>
<dbReference type="InterPro" id="IPR033989">
    <property type="entry name" value="CD209-like_CTLD"/>
</dbReference>
<sequence>MENMYENVVDLKTRRENEVEDALQLQRGKRPEERHLKLKAVWMSLTTVLLVALIVMCVLFYYLTQERDELIKEKLSKARFWGNPNCSLKPWNESRAECRGRGADLVVINSLEEQEFIHNLTIRTWIGLTDNEQEGVWKWVDGSPLTEGYFHKNEPNGLKWENCVEIRHDWSDKSSNNWNDLLCNVSLIWICEQSELA</sequence>